<dbReference type="Proteomes" id="UP000196475">
    <property type="component" value="Unassembled WGS sequence"/>
</dbReference>
<comment type="cofactor">
    <cofactor evidence="1">
        <name>adenosylcob(III)alamin</name>
        <dbReference type="ChEBI" id="CHEBI:18408"/>
    </cofactor>
</comment>
<dbReference type="InterPro" id="IPR006159">
    <property type="entry name" value="Acid_CoA_mut_C"/>
</dbReference>
<dbReference type="GO" id="GO:0046491">
    <property type="term" value="P:L-methylmalonyl-CoA metabolic process"/>
    <property type="evidence" value="ECO:0007669"/>
    <property type="project" value="TreeGrafter"/>
</dbReference>
<dbReference type="CDD" id="cd07249">
    <property type="entry name" value="MMCE"/>
    <property type="match status" value="1"/>
</dbReference>
<name>A0A1Y3PBW8_9BACI</name>
<dbReference type="GO" id="GO:0004493">
    <property type="term" value="F:methylmalonyl-CoA epimerase activity"/>
    <property type="evidence" value="ECO:0007669"/>
    <property type="project" value="TreeGrafter"/>
</dbReference>
<dbReference type="InterPro" id="IPR036724">
    <property type="entry name" value="Cobalamin-bd_sf"/>
</dbReference>
<evidence type="ECO:0000256" key="2">
    <source>
        <dbReference type="ARBA" id="ARBA00009308"/>
    </source>
</evidence>
<dbReference type="SUPFAM" id="SSF54593">
    <property type="entry name" value="Glyoxalase/Bleomycin resistance protein/Dihydroxybiphenyl dioxygenase"/>
    <property type="match status" value="1"/>
</dbReference>
<dbReference type="InterPro" id="IPR037523">
    <property type="entry name" value="VOC_core"/>
</dbReference>
<comment type="similarity">
    <text evidence="2">Belongs to the methylmalonyl-CoA epimerase family.</text>
</comment>
<dbReference type="PANTHER" id="PTHR43048:SF3">
    <property type="entry name" value="METHYLMALONYL-COA EPIMERASE, MITOCHONDRIAL"/>
    <property type="match status" value="1"/>
</dbReference>
<dbReference type="PROSITE" id="PS51819">
    <property type="entry name" value="VOC"/>
    <property type="match status" value="1"/>
</dbReference>
<dbReference type="CDD" id="cd02071">
    <property type="entry name" value="MM_CoA_mut_B12_BD"/>
    <property type="match status" value="1"/>
</dbReference>
<evidence type="ECO:0000259" key="8">
    <source>
        <dbReference type="PROSITE" id="PS51819"/>
    </source>
</evidence>
<keyword evidence="4" id="KW-0479">Metal-binding</keyword>
<evidence type="ECO:0000256" key="4">
    <source>
        <dbReference type="ARBA" id="ARBA00022723"/>
    </source>
</evidence>
<dbReference type="Gene3D" id="3.40.50.280">
    <property type="entry name" value="Cobalamin-binding domain"/>
    <property type="match status" value="1"/>
</dbReference>
<dbReference type="EMBL" id="LZRT01000120">
    <property type="protein sequence ID" value="OUM84833.1"/>
    <property type="molecule type" value="Genomic_DNA"/>
</dbReference>
<dbReference type="Gene3D" id="3.10.180.10">
    <property type="entry name" value="2,3-Dihydroxybiphenyl 1,2-Dioxygenase, domain 1"/>
    <property type="match status" value="1"/>
</dbReference>
<dbReference type="InterPro" id="IPR051785">
    <property type="entry name" value="MMCE/EMCE_epimerase"/>
</dbReference>
<dbReference type="NCBIfam" id="TIGR00640">
    <property type="entry name" value="acid_CoA_mut_C"/>
    <property type="match status" value="1"/>
</dbReference>
<dbReference type="GO" id="GO:0046872">
    <property type="term" value="F:metal ion binding"/>
    <property type="evidence" value="ECO:0007669"/>
    <property type="project" value="UniProtKB-KW"/>
</dbReference>
<comment type="caution">
    <text evidence="9">The sequence shown here is derived from an EMBL/GenBank/DDBJ whole genome shotgun (WGS) entry which is preliminary data.</text>
</comment>
<dbReference type="InterPro" id="IPR029068">
    <property type="entry name" value="Glyas_Bleomycin-R_OHBP_Dase"/>
</dbReference>
<evidence type="ECO:0000256" key="6">
    <source>
        <dbReference type="ARBA" id="ARBA00023285"/>
    </source>
</evidence>
<feature type="domain" description="VOC" evidence="8">
    <location>
        <begin position="145"/>
        <end position="272"/>
    </location>
</feature>
<dbReference type="InterPro" id="IPR006158">
    <property type="entry name" value="Cobalamin-bd"/>
</dbReference>
<evidence type="ECO:0000256" key="1">
    <source>
        <dbReference type="ARBA" id="ARBA00001922"/>
    </source>
</evidence>
<dbReference type="GO" id="GO:0031419">
    <property type="term" value="F:cobalamin binding"/>
    <property type="evidence" value="ECO:0007669"/>
    <property type="project" value="UniProtKB-KW"/>
</dbReference>
<dbReference type="AlphaFoldDB" id="A0A1Y3PBW8"/>
<evidence type="ECO:0000313" key="9">
    <source>
        <dbReference type="EMBL" id="OUM84833.1"/>
    </source>
</evidence>
<protein>
    <submittedName>
        <fullName evidence="9">Methylmalonyl-CoA epimerase</fullName>
    </submittedName>
</protein>
<sequence>MSTQPIRVLVAKPGLDGHDRGALVIAQALRDEGMEVIYTGLRQTPEQIVHSAIQEDVDVIGLSILSGAHNELVPEVMRLLKENEAEDICVVVGGVIPEEDIPYLESLGVKRVFTPGTSTQEVAQFIRQHVKPQSNLLVKAQPPRKMAHLGIAVKNLEEAIAVYAKLGFQLESQETVESEGVKVAFLTLGESHVELLAPLHPQSPIAKFIEKRGEGIHHLAIEVDDIETQLASYQAQGIQLIDEKPKAGAHQTRVAFVHPRSTHGVLLELCQPAH</sequence>
<dbReference type="SUPFAM" id="SSF52242">
    <property type="entry name" value="Cobalamin (vitamin B12)-binding domain"/>
    <property type="match status" value="1"/>
</dbReference>
<dbReference type="Pfam" id="PF02310">
    <property type="entry name" value="B12-binding"/>
    <property type="match status" value="1"/>
</dbReference>
<dbReference type="Pfam" id="PF13669">
    <property type="entry name" value="Glyoxalase_4"/>
    <property type="match status" value="1"/>
</dbReference>
<keyword evidence="5" id="KW-0413">Isomerase</keyword>
<accession>A0A1Y3PBW8</accession>
<evidence type="ECO:0000313" key="10">
    <source>
        <dbReference type="Proteomes" id="UP000196475"/>
    </source>
</evidence>
<dbReference type="InterPro" id="IPR017515">
    <property type="entry name" value="MeMalonyl-CoA_epimerase"/>
</dbReference>
<keyword evidence="6" id="KW-0170">Cobalt</keyword>
<dbReference type="PROSITE" id="PS51332">
    <property type="entry name" value="B12_BINDING"/>
    <property type="match status" value="1"/>
</dbReference>
<reference evidence="10" key="1">
    <citation type="submission" date="2016-06" db="EMBL/GenBank/DDBJ databases">
        <authorList>
            <person name="Nascimento L."/>
            <person name="Pereira R.V."/>
            <person name="Martins L.F."/>
            <person name="Quaggio R.B."/>
            <person name="Silva A.M."/>
            <person name="Setubal J.C."/>
        </authorList>
    </citation>
    <scope>NUCLEOTIDE SEQUENCE [LARGE SCALE GENOMIC DNA]</scope>
</reference>
<organism evidence="9 10">
    <name type="scientific">Bacillus thermozeamaize</name>
    <dbReference type="NCBI Taxonomy" id="230954"/>
    <lineage>
        <taxon>Bacteria</taxon>
        <taxon>Bacillati</taxon>
        <taxon>Bacillota</taxon>
        <taxon>Bacilli</taxon>
        <taxon>Bacillales</taxon>
        <taxon>Bacillaceae</taxon>
        <taxon>Bacillus</taxon>
    </lineage>
</organism>
<dbReference type="NCBIfam" id="TIGR03081">
    <property type="entry name" value="metmalonyl_epim"/>
    <property type="match status" value="1"/>
</dbReference>
<evidence type="ECO:0000256" key="5">
    <source>
        <dbReference type="ARBA" id="ARBA00023235"/>
    </source>
</evidence>
<evidence type="ECO:0000256" key="3">
    <source>
        <dbReference type="ARBA" id="ARBA00022628"/>
    </source>
</evidence>
<dbReference type="PANTHER" id="PTHR43048">
    <property type="entry name" value="METHYLMALONYL-COA EPIMERASE"/>
    <property type="match status" value="1"/>
</dbReference>
<evidence type="ECO:0000259" key="7">
    <source>
        <dbReference type="PROSITE" id="PS51332"/>
    </source>
</evidence>
<keyword evidence="3" id="KW-0846">Cobalamin</keyword>
<gene>
    <name evidence="9" type="ORF">BAA01_07855</name>
</gene>
<proteinExistence type="inferred from homology"/>
<feature type="domain" description="B12-binding" evidence="7">
    <location>
        <begin position="5"/>
        <end position="133"/>
    </location>
</feature>